<dbReference type="InterPro" id="IPR001638">
    <property type="entry name" value="Solute-binding_3/MltF_N"/>
</dbReference>
<sequence length="393" mass="40372">MMLLMMTAALAGCAGSDITQEDVDAAREEGRAAGIAEATPVSTLDTIIARGSMKCGVKESQYGMGYLDAGTGVRSGLDISYCRGVAAALGLNPDTDVEYIPASGSDRFDKLASGTIDVLIRTTTWTTSRDADLNADFAGMNFFDGQGILVREDAFGAEASGNSASALNGANICVGIGTTTEGNMVDWFSSRGIAFTSVPVADAAEATAKFIDGSCDAFTGDMSAMVAKKWQLDGDASMGVDENGDAIGIWIASELMSKEPLGAATRDMDSDFKDVVAWVWYGMVTAEEMGVTAANAAASATAACADGSDPGMCRLLTENLGLGTATNPLAGDWMQAVLATAGNYGEAYDDAFCDGTYDGVSGSAAMTGCLISRVGTLNALVSEGGIQYAPAMR</sequence>
<evidence type="ECO:0000256" key="1">
    <source>
        <dbReference type="ARBA" id="ARBA00010333"/>
    </source>
</evidence>
<dbReference type="GO" id="GO:0006865">
    <property type="term" value="P:amino acid transport"/>
    <property type="evidence" value="ECO:0007669"/>
    <property type="project" value="TreeGrafter"/>
</dbReference>
<feature type="domain" description="Solute-binding protein family 3/N-terminal" evidence="4">
    <location>
        <begin position="52"/>
        <end position="299"/>
    </location>
</feature>
<dbReference type="AlphaFoldDB" id="B4YIM7"/>
<comment type="similarity">
    <text evidence="1">Belongs to the bacterial solute-binding protein 3 family.</text>
</comment>
<keyword evidence="2" id="KW-0813">Transport</keyword>
<dbReference type="Pfam" id="PF00497">
    <property type="entry name" value="SBP_bac_3"/>
    <property type="match status" value="1"/>
</dbReference>
<evidence type="ECO:0000259" key="4">
    <source>
        <dbReference type="SMART" id="SM00062"/>
    </source>
</evidence>
<reference evidence="5" key="1">
    <citation type="journal article" date="2008" name="ISME J.">
        <title>Hindsight in the relative abundance, metabolic potential and genome dynamics of uncultivated marine archaea from comparative metagenomic analyses of bathypelagic plankton of different oceanic regions.</title>
        <authorList>
            <person name="Martin-Cuadrado A.B."/>
            <person name="Rodriguez-Valera F."/>
            <person name="Moreira D."/>
            <person name="Alba J.C."/>
            <person name="Ivars-Martinez E."/>
            <person name="Henn M.R."/>
            <person name="Talla E."/>
            <person name="Lopez-Garcia P."/>
        </authorList>
    </citation>
    <scope>NUCLEOTIDE SEQUENCE</scope>
</reference>
<reference evidence="5" key="2">
    <citation type="submission" date="2008-03" db="EMBL/GenBank/DDBJ databases">
        <authorList>
            <person name="Martin-Cuadrado A.-B."/>
            <person name="Rodriguez-Valera F."/>
            <person name="Moreira D."/>
            <person name="Alba J.C."/>
            <person name="Ivars E."/>
            <person name="Henn M.R."/>
            <person name="Talla E."/>
            <person name="Lopez-Garcia P."/>
        </authorList>
    </citation>
    <scope>NUCLEOTIDE SEQUENCE</scope>
</reference>
<dbReference type="Gene3D" id="3.40.190.10">
    <property type="entry name" value="Periplasmic binding protein-like II"/>
    <property type="match status" value="2"/>
</dbReference>
<dbReference type="SMART" id="SM00062">
    <property type="entry name" value="PBPb"/>
    <property type="match status" value="1"/>
</dbReference>
<dbReference type="InterPro" id="IPR051455">
    <property type="entry name" value="Bact_solute-bind_prot3"/>
</dbReference>
<evidence type="ECO:0000256" key="2">
    <source>
        <dbReference type="ARBA" id="ARBA00022448"/>
    </source>
</evidence>
<dbReference type="EMBL" id="EU556724">
    <property type="protein sequence ID" value="ACB15239.1"/>
    <property type="molecule type" value="Genomic_DNA"/>
</dbReference>
<protein>
    <recommendedName>
        <fullName evidence="4">Solute-binding protein family 3/N-terminal domain-containing protein</fullName>
    </recommendedName>
</protein>
<keyword evidence="3" id="KW-0732">Signal</keyword>
<accession>B4YIM7</accession>
<proteinExistence type="inferred from homology"/>
<dbReference type="SUPFAM" id="SSF53850">
    <property type="entry name" value="Periplasmic binding protein-like II"/>
    <property type="match status" value="1"/>
</dbReference>
<organism evidence="5">
    <name type="scientific">uncultured marine group II euryarchaeote DeepAnt-15E7</name>
    <dbReference type="NCBI Taxonomy" id="512008"/>
    <lineage>
        <taxon>Archaea</taxon>
        <taxon>Methanobacteriati</taxon>
        <taxon>Thermoplasmatota</taxon>
        <taxon>Candidatus Poseidoniia</taxon>
        <taxon>Candidatus Poseidoniales</taxon>
        <taxon>environmental samples</taxon>
    </lineage>
</organism>
<dbReference type="PANTHER" id="PTHR30085:SF7">
    <property type="entry name" value="AMINO-ACID ABC TRANSPORTER-BINDING PROTEIN YHDW-RELATED"/>
    <property type="match status" value="1"/>
</dbReference>
<evidence type="ECO:0000256" key="3">
    <source>
        <dbReference type="ARBA" id="ARBA00022729"/>
    </source>
</evidence>
<name>B4YIM7_9ARCH</name>
<evidence type="ECO:0000313" key="5">
    <source>
        <dbReference type="EMBL" id="ACB15239.1"/>
    </source>
</evidence>
<dbReference type="CDD" id="cd13692">
    <property type="entry name" value="PBP2_BztA"/>
    <property type="match status" value="1"/>
</dbReference>
<dbReference type="PANTHER" id="PTHR30085">
    <property type="entry name" value="AMINO ACID ABC TRANSPORTER PERMEASE"/>
    <property type="match status" value="1"/>
</dbReference>